<evidence type="ECO:0000313" key="11">
    <source>
        <dbReference type="Proteomes" id="UP000235803"/>
    </source>
</evidence>
<evidence type="ECO:0000313" key="10">
    <source>
        <dbReference type="EMBL" id="PMR73775.1"/>
    </source>
</evidence>
<dbReference type="NCBIfam" id="TIGR01943">
    <property type="entry name" value="rnfA"/>
    <property type="match status" value="1"/>
</dbReference>
<dbReference type="EMBL" id="PNRF01000032">
    <property type="protein sequence ID" value="PMR73775.1"/>
    <property type="molecule type" value="Genomic_DNA"/>
</dbReference>
<dbReference type="GO" id="GO:0012505">
    <property type="term" value="C:endomembrane system"/>
    <property type="evidence" value="ECO:0007669"/>
    <property type="project" value="UniProtKB-SubCell"/>
</dbReference>
<comment type="similarity">
    <text evidence="9">Belongs to the NqrDE/RnfAE family.</text>
</comment>
<reference evidence="10 11" key="1">
    <citation type="submission" date="2018-01" db="EMBL/GenBank/DDBJ databases">
        <title>Halomonas endophytica sp. nov., isolated from storage liquid in the stems of Populus euphratica.</title>
        <authorList>
            <person name="Chen C."/>
        </authorList>
    </citation>
    <scope>NUCLEOTIDE SEQUENCE [LARGE SCALE GENOMIC DNA]</scope>
    <source>
        <strain evidence="10 11">MC28</strain>
    </source>
</reference>
<keyword evidence="4 9" id="KW-0812">Transmembrane</keyword>
<keyword evidence="6 9" id="KW-0249">Electron transport</keyword>
<dbReference type="Proteomes" id="UP000235803">
    <property type="component" value="Unassembled WGS sequence"/>
</dbReference>
<keyword evidence="9" id="KW-1003">Cell membrane</keyword>
<evidence type="ECO:0000256" key="2">
    <source>
        <dbReference type="ARBA" id="ARBA00022448"/>
    </source>
</evidence>
<dbReference type="GO" id="GO:0022900">
    <property type="term" value="P:electron transport chain"/>
    <property type="evidence" value="ECO:0007669"/>
    <property type="project" value="UniProtKB-UniRule"/>
</dbReference>
<evidence type="ECO:0000256" key="1">
    <source>
        <dbReference type="ARBA" id="ARBA00004127"/>
    </source>
</evidence>
<dbReference type="InterPro" id="IPR011293">
    <property type="entry name" value="Ion_transpt_RnfA/RsxA"/>
</dbReference>
<feature type="transmembrane region" description="Helical" evidence="9">
    <location>
        <begin position="37"/>
        <end position="58"/>
    </location>
</feature>
<comment type="caution">
    <text evidence="10">The sequence shown here is derived from an EMBL/GenBank/DDBJ whole genome shotgun (WGS) entry which is preliminary data.</text>
</comment>
<dbReference type="InterPro" id="IPR050133">
    <property type="entry name" value="NqrDE/RnfAE_oxidrdctase"/>
</dbReference>
<evidence type="ECO:0000256" key="3">
    <source>
        <dbReference type="ARBA" id="ARBA00022519"/>
    </source>
</evidence>
<evidence type="ECO:0000256" key="7">
    <source>
        <dbReference type="ARBA" id="ARBA00022989"/>
    </source>
</evidence>
<evidence type="ECO:0000256" key="5">
    <source>
        <dbReference type="ARBA" id="ARBA00022967"/>
    </source>
</evidence>
<keyword evidence="3 9" id="KW-0997">Cell inner membrane</keyword>
<keyword evidence="7 9" id="KW-1133">Transmembrane helix</keyword>
<organism evidence="10 11">
    <name type="scientific">Billgrantia endophytica</name>
    <dbReference type="NCBI Taxonomy" id="2033802"/>
    <lineage>
        <taxon>Bacteria</taxon>
        <taxon>Pseudomonadati</taxon>
        <taxon>Pseudomonadota</taxon>
        <taxon>Gammaproteobacteria</taxon>
        <taxon>Oceanospirillales</taxon>
        <taxon>Halomonadaceae</taxon>
        <taxon>Billgrantia</taxon>
    </lineage>
</organism>
<keyword evidence="5 9" id="KW-1278">Translocase</keyword>
<evidence type="ECO:0000256" key="9">
    <source>
        <dbReference type="HAMAP-Rule" id="MF_00459"/>
    </source>
</evidence>
<keyword evidence="8 9" id="KW-0472">Membrane</keyword>
<dbReference type="RefSeq" id="WP_102654324.1">
    <property type="nucleotide sequence ID" value="NZ_PNRF01000032.1"/>
</dbReference>
<evidence type="ECO:0000256" key="6">
    <source>
        <dbReference type="ARBA" id="ARBA00022982"/>
    </source>
</evidence>
<dbReference type="PANTHER" id="PTHR30335">
    <property type="entry name" value="INTEGRAL MEMBRANE PROTEIN OF SOXR-REDUCING COMPLEX"/>
    <property type="match status" value="1"/>
</dbReference>
<feature type="transmembrane region" description="Helical" evidence="9">
    <location>
        <begin position="70"/>
        <end position="90"/>
    </location>
</feature>
<protein>
    <recommendedName>
        <fullName evidence="9">Ion-translocating oxidoreductase complex subunit A</fullName>
        <ecNumber evidence="9">7.-.-.-</ecNumber>
    </recommendedName>
    <alternativeName>
        <fullName evidence="9">Rnf electron transport complex subunit A</fullName>
    </alternativeName>
</protein>
<feature type="transmembrane region" description="Helical" evidence="9">
    <location>
        <begin position="165"/>
        <end position="186"/>
    </location>
</feature>
<keyword evidence="11" id="KW-1185">Reference proteome</keyword>
<comment type="subunit">
    <text evidence="9">The complex is composed of six subunits: RnfA, RnfB, RnfC, RnfD, RnfE and RnfG.</text>
</comment>
<feature type="transmembrane region" description="Helical" evidence="9">
    <location>
        <begin position="134"/>
        <end position="153"/>
    </location>
</feature>
<evidence type="ECO:0000256" key="8">
    <source>
        <dbReference type="ARBA" id="ARBA00023136"/>
    </source>
</evidence>
<name>A0A2N7U008_9GAMM</name>
<dbReference type="PANTHER" id="PTHR30335:SF0">
    <property type="entry name" value="ION-TRANSLOCATING OXIDOREDUCTASE COMPLEX SUBUNIT A"/>
    <property type="match status" value="1"/>
</dbReference>
<dbReference type="InterPro" id="IPR003667">
    <property type="entry name" value="NqrDE/RnfAE"/>
</dbReference>
<dbReference type="OrthoDB" id="9803631at2"/>
<dbReference type="GO" id="GO:0005886">
    <property type="term" value="C:plasma membrane"/>
    <property type="evidence" value="ECO:0007669"/>
    <property type="project" value="UniProtKB-SubCell"/>
</dbReference>
<feature type="transmembrane region" description="Helical" evidence="9">
    <location>
        <begin position="6"/>
        <end position="25"/>
    </location>
</feature>
<dbReference type="PIRSF" id="PIRSF006102">
    <property type="entry name" value="NQR_DE"/>
    <property type="match status" value="1"/>
</dbReference>
<dbReference type="AlphaFoldDB" id="A0A2N7U008"/>
<comment type="function">
    <text evidence="9">Part of a membrane-bound complex that couples electron transfer with translocation of ions across the membrane.</text>
</comment>
<accession>A0A2N7U008</accession>
<dbReference type="EC" id="7.-.-.-" evidence="9"/>
<keyword evidence="2 9" id="KW-0813">Transport</keyword>
<dbReference type="Pfam" id="PF02508">
    <property type="entry name" value="Rnf-Nqr"/>
    <property type="match status" value="1"/>
</dbReference>
<evidence type="ECO:0000256" key="4">
    <source>
        <dbReference type="ARBA" id="ARBA00022692"/>
    </source>
</evidence>
<gene>
    <name evidence="9" type="primary">rnfA</name>
    <name evidence="10" type="ORF">C1H69_15695</name>
</gene>
<feature type="transmembrane region" description="Helical" evidence="9">
    <location>
        <begin position="102"/>
        <end position="122"/>
    </location>
</feature>
<dbReference type="HAMAP" id="MF_00459">
    <property type="entry name" value="RsxA_RnfA"/>
    <property type="match status" value="1"/>
</dbReference>
<proteinExistence type="inferred from homology"/>
<dbReference type="NCBIfam" id="NF003481">
    <property type="entry name" value="PRK05151.1"/>
    <property type="match status" value="1"/>
</dbReference>
<sequence length="190" mass="20140">MDYLLFLVGVVLVNNMVLVYFLGLCPLMGVSSKLDASISMGGATALVMTLGTVASWLIEHYVLQPLGIGFVRILAYIVVIAGMVQFLEIVIRKSSPMLHRSLGIYLPLITSNCAVIGVPLISVREDHTLLEAGLYGFGAAMGFALIMVIFSGLRERLALATVPAAFAGVPIAFVTAGLLAMTFMGFGGLI</sequence>
<comment type="subcellular location">
    <subcellularLocation>
        <location evidence="9">Cell inner membrane</location>
        <topology evidence="9">Multi-pass membrane protein</topology>
    </subcellularLocation>
    <subcellularLocation>
        <location evidence="1">Endomembrane system</location>
        <topology evidence="1">Multi-pass membrane protein</topology>
    </subcellularLocation>
</comment>